<feature type="region of interest" description="Disordered" evidence="1">
    <location>
        <begin position="1"/>
        <end position="42"/>
    </location>
</feature>
<dbReference type="GeneID" id="27343695"/>
<dbReference type="InterPro" id="IPR021833">
    <property type="entry name" value="DUF3425"/>
</dbReference>
<dbReference type="VEuPathDB" id="FungiDB:PV07_04501"/>
<dbReference type="CDD" id="cd14688">
    <property type="entry name" value="bZIP_YAP"/>
    <property type="match status" value="1"/>
</dbReference>
<dbReference type="PANTHER" id="PTHR37012">
    <property type="entry name" value="B-ZIP TRANSCRIPTION FACTOR (EUROFUNG)-RELATED"/>
    <property type="match status" value="1"/>
</dbReference>
<dbReference type="HOGENOM" id="CLU_028818_2_0_1"/>
<dbReference type="Proteomes" id="UP000054466">
    <property type="component" value="Unassembled WGS sequence"/>
</dbReference>
<organism evidence="2 3">
    <name type="scientific">Cladophialophora immunda</name>
    <dbReference type="NCBI Taxonomy" id="569365"/>
    <lineage>
        <taxon>Eukaryota</taxon>
        <taxon>Fungi</taxon>
        <taxon>Dikarya</taxon>
        <taxon>Ascomycota</taxon>
        <taxon>Pezizomycotina</taxon>
        <taxon>Eurotiomycetes</taxon>
        <taxon>Chaetothyriomycetidae</taxon>
        <taxon>Chaetothyriales</taxon>
        <taxon>Herpotrichiellaceae</taxon>
        <taxon>Cladophialophora</taxon>
    </lineage>
</organism>
<dbReference type="PANTHER" id="PTHR37012:SF7">
    <property type="entry name" value="B-ZIP TRANSCRIPTION FACTOR (EUROFUNG)-RELATED"/>
    <property type="match status" value="1"/>
</dbReference>
<proteinExistence type="predicted"/>
<keyword evidence="3" id="KW-1185">Reference proteome</keyword>
<reference evidence="2 3" key="1">
    <citation type="submission" date="2015-01" db="EMBL/GenBank/DDBJ databases">
        <title>The Genome Sequence of Cladophialophora immunda CBS83496.</title>
        <authorList>
            <consortium name="The Broad Institute Genomics Platform"/>
            <person name="Cuomo C."/>
            <person name="de Hoog S."/>
            <person name="Gorbushina A."/>
            <person name="Stielow B."/>
            <person name="Teixiera M."/>
            <person name="Abouelleil A."/>
            <person name="Chapman S.B."/>
            <person name="Priest M."/>
            <person name="Young S.K."/>
            <person name="Wortman J."/>
            <person name="Nusbaum C."/>
            <person name="Birren B."/>
        </authorList>
    </citation>
    <scope>NUCLEOTIDE SEQUENCE [LARGE SCALE GENOMIC DNA]</scope>
    <source>
        <strain evidence="2 3">CBS 83496</strain>
    </source>
</reference>
<gene>
    <name evidence="2" type="ORF">PV07_04501</name>
</gene>
<dbReference type="EMBL" id="KN847041">
    <property type="protein sequence ID" value="KIW32996.1"/>
    <property type="molecule type" value="Genomic_DNA"/>
</dbReference>
<evidence type="ECO:0008006" key="4">
    <source>
        <dbReference type="Google" id="ProtNLM"/>
    </source>
</evidence>
<accession>A0A0D1ZY37</accession>
<evidence type="ECO:0000313" key="2">
    <source>
        <dbReference type="EMBL" id="KIW32996.1"/>
    </source>
</evidence>
<protein>
    <recommendedName>
        <fullName evidence="4">BZIP domain-containing protein</fullName>
    </recommendedName>
</protein>
<name>A0A0D1ZY37_9EURO</name>
<sequence>MASKDGPPTVEHDSSRSRTALSPTRRERKRASDRLSQQGTRARTKAYIAHLESTSARLTEALAGNGAAVSEQMAQQYDEIEGLKGVIARIAKIANGAVGFTYASTEPDIQNRPSTDISHSSLHGIALSSPAATVPAGYCGCFTPETFPPVPHINQESLKKIYPTINLECSNKDRDYFGALNHALVTIESNHARHLFSGPHVDDDTSIRAVLHGWNAARAKNPFDVGWQLLQILDEGLFFRSGSVERMAILRIMRAMLMTKINSHLPPERKPPSFMNPSPLQAQVSHPRLIDYFVWPEVRDYLIISGISYAPERLAAQFAVDIGFKWPFTLRDTCTYQPSTGVYAFSKEFTEACESLESWYFKSPIMSIHLPLSPDKSATGLEDDWPGTLPRSCNLPSETFQQADSWNGAWEGIMPTENP</sequence>
<dbReference type="OrthoDB" id="5086080at2759"/>
<dbReference type="AlphaFoldDB" id="A0A0D1ZY37"/>
<evidence type="ECO:0000313" key="3">
    <source>
        <dbReference type="Proteomes" id="UP000054466"/>
    </source>
</evidence>
<dbReference type="Pfam" id="PF11905">
    <property type="entry name" value="DUF3425"/>
    <property type="match status" value="1"/>
</dbReference>
<evidence type="ECO:0000256" key="1">
    <source>
        <dbReference type="SAM" id="MobiDB-lite"/>
    </source>
</evidence>
<dbReference type="RefSeq" id="XP_016253212.1">
    <property type="nucleotide sequence ID" value="XM_016391310.1"/>
</dbReference>